<proteinExistence type="predicted"/>
<protein>
    <submittedName>
        <fullName evidence="2">Uncharacterized protein</fullName>
    </submittedName>
</protein>
<keyword evidence="3" id="KW-1185">Reference proteome</keyword>
<dbReference type="AlphaFoldDB" id="A0A7J0G682"/>
<reference evidence="2 3" key="1">
    <citation type="submission" date="2019-07" db="EMBL/GenBank/DDBJ databases">
        <title>De Novo Assembly of kiwifruit Actinidia rufa.</title>
        <authorList>
            <person name="Sugita-Konishi S."/>
            <person name="Sato K."/>
            <person name="Mori E."/>
            <person name="Abe Y."/>
            <person name="Kisaki G."/>
            <person name="Hamano K."/>
            <person name="Suezawa K."/>
            <person name="Otani M."/>
            <person name="Fukuda T."/>
            <person name="Manabe T."/>
            <person name="Gomi K."/>
            <person name="Tabuchi M."/>
            <person name="Akimitsu K."/>
            <person name="Kataoka I."/>
        </authorList>
    </citation>
    <scope>NUCLEOTIDE SEQUENCE [LARGE SCALE GENOMIC DNA]</scope>
    <source>
        <strain evidence="3">cv. Fuchu</strain>
    </source>
</reference>
<dbReference type="EMBL" id="BJWL01000018">
    <property type="protein sequence ID" value="GFZ06281.1"/>
    <property type="molecule type" value="Genomic_DNA"/>
</dbReference>
<evidence type="ECO:0000256" key="1">
    <source>
        <dbReference type="SAM" id="MobiDB-lite"/>
    </source>
</evidence>
<feature type="compositionally biased region" description="Basic and acidic residues" evidence="1">
    <location>
        <begin position="35"/>
        <end position="46"/>
    </location>
</feature>
<comment type="caution">
    <text evidence="2">The sequence shown here is derived from an EMBL/GenBank/DDBJ whole genome shotgun (WGS) entry which is preliminary data.</text>
</comment>
<evidence type="ECO:0000313" key="2">
    <source>
        <dbReference type="EMBL" id="GFZ06281.1"/>
    </source>
</evidence>
<organism evidence="2 3">
    <name type="scientific">Actinidia rufa</name>
    <dbReference type="NCBI Taxonomy" id="165716"/>
    <lineage>
        <taxon>Eukaryota</taxon>
        <taxon>Viridiplantae</taxon>
        <taxon>Streptophyta</taxon>
        <taxon>Embryophyta</taxon>
        <taxon>Tracheophyta</taxon>
        <taxon>Spermatophyta</taxon>
        <taxon>Magnoliopsida</taxon>
        <taxon>eudicotyledons</taxon>
        <taxon>Gunneridae</taxon>
        <taxon>Pentapetalae</taxon>
        <taxon>asterids</taxon>
        <taxon>Ericales</taxon>
        <taxon>Actinidiaceae</taxon>
        <taxon>Actinidia</taxon>
    </lineage>
</organism>
<feature type="region of interest" description="Disordered" evidence="1">
    <location>
        <begin position="76"/>
        <end position="95"/>
    </location>
</feature>
<accession>A0A7J0G682</accession>
<gene>
    <name evidence="2" type="ORF">Acr_18g0004510</name>
</gene>
<sequence length="95" mass="10228">MKKAIVRIQSHIGEVDLEVTRGRRCQTDDLGSDSKVTRCWDSRGDSGEVESDTSESNQGSDRLIGAWAELIEVVGGLGTSGDPRLRSPEDCGVPP</sequence>
<dbReference type="Proteomes" id="UP000585474">
    <property type="component" value="Unassembled WGS sequence"/>
</dbReference>
<name>A0A7J0G682_9ERIC</name>
<feature type="region of interest" description="Disordered" evidence="1">
    <location>
        <begin position="26"/>
        <end position="61"/>
    </location>
</feature>
<evidence type="ECO:0000313" key="3">
    <source>
        <dbReference type="Proteomes" id="UP000585474"/>
    </source>
</evidence>